<feature type="compositionally biased region" description="Polar residues" evidence="1">
    <location>
        <begin position="43"/>
        <end position="56"/>
    </location>
</feature>
<feature type="region of interest" description="Disordered" evidence="1">
    <location>
        <begin position="435"/>
        <end position="475"/>
    </location>
</feature>
<sequence>MSSAQVKIQPGPQASTNQKKMLPPGTTTASASSASHPARPATENKQGPSNSFLHQPNPNPTIPKVRLKVNNVNAAPTTSQFFSEVGPSGPRPRPPVKYHYPIILDDDEEDDEDDDGDADYAEDDGTFSSHRKRKDSVQASADIPRKNTNEGKHKKVVSKKPDGGKDRKGKSVARETTETGKANGSVAKGETDREKRTADVVKSKKKDQKLASIERNSARREKLSSGMGSIQTIAKASGFADDSDELSSLPDEYKSADEAAKADRKIKREKRRRRHGHKRCSCSSHSHRHRRRERNVDLPLESAFAGSLGPDMEFPSGPPQALEDEPQLPDGIDPSNVEDVFLDVAPPNLAWSTDEEEEEILFAALDDFEDTAQTDDNGANDTDATEDESSATFSSDSEDDDFFMNDEFGFGPASDLPLVLMEDWSGNLVFAQPVIEAEDKARPSRGTSKSRSKGSKRSGKGSKGSSGSTINGEGPALLVDAEAFETEGDGYDDGMSDGGDTTDSLPEEDMPSPPDIIPFSLAAAGLEANNAAFGVTTVDEAALARDLGLPLADARHLLERARAEEQQHILGGVSNLNVDADTVMSDVSNIQSTPFDTTHASVVGSNPALQNQSRTSSASLNTPPVMDAVSPGAQAVASPAPSTALSTNAPIGLPLMGSFTRDAADPERVAVIDGTGKTAPSPFVRRGAARGRSSVKKRTFGQSPAASPVGRPRYSSVPASSRFGSMRGSPLHPNLRHEPFEREDTPSDMEVMVEPISIDDVLDVDALHHYTHDMDHQAMPDTHDPPRHLRNLQRWERVPITTFRRSRHTGDATALSPGQQSNVGPFRGSFTSPSMASTLAGASTGPLGYAHGMMVSPILEAVHEQSYSHDMRPRRQKNRKHTSNGTLARNRTSSLGSMPPLNLGR</sequence>
<evidence type="ECO:0000256" key="1">
    <source>
        <dbReference type="SAM" id="MobiDB-lite"/>
    </source>
</evidence>
<keyword evidence="3" id="KW-1185">Reference proteome</keyword>
<feature type="compositionally biased region" description="Basic and acidic residues" evidence="1">
    <location>
        <begin position="189"/>
        <end position="202"/>
    </location>
</feature>
<evidence type="ECO:0000313" key="2">
    <source>
        <dbReference type="EMBL" id="KAG7562768.1"/>
    </source>
</evidence>
<protein>
    <submittedName>
        <fullName evidence="2">Uncharacterized protein</fullName>
    </submittedName>
</protein>
<name>A0A8K0JQE4_9TREE</name>
<feature type="compositionally biased region" description="Basic and acidic residues" evidence="1">
    <location>
        <begin position="735"/>
        <end position="745"/>
    </location>
</feature>
<feature type="region of interest" description="Disordered" evidence="1">
    <location>
        <begin position="673"/>
        <end position="745"/>
    </location>
</feature>
<feature type="region of interest" description="Disordered" evidence="1">
    <location>
        <begin position="487"/>
        <end position="513"/>
    </location>
</feature>
<gene>
    <name evidence="2" type="ORF">FFLO_01829</name>
</gene>
<feature type="compositionally biased region" description="Polar residues" evidence="1">
    <location>
        <begin position="598"/>
        <end position="622"/>
    </location>
</feature>
<feature type="compositionally biased region" description="Polar residues" evidence="1">
    <location>
        <begin position="883"/>
        <end position="896"/>
    </location>
</feature>
<evidence type="ECO:0000313" key="3">
    <source>
        <dbReference type="Proteomes" id="UP000812966"/>
    </source>
</evidence>
<proteinExistence type="predicted"/>
<reference evidence="2" key="1">
    <citation type="submission" date="2020-04" db="EMBL/GenBank/DDBJ databases">
        <title>Analysis of mating type loci in Filobasidium floriforme.</title>
        <authorList>
            <person name="Nowrousian M."/>
        </authorList>
    </citation>
    <scope>NUCLEOTIDE SEQUENCE</scope>
    <source>
        <strain evidence="2">CBS 6242</strain>
    </source>
</reference>
<feature type="compositionally biased region" description="Low complexity" evidence="1">
    <location>
        <begin position="23"/>
        <end position="41"/>
    </location>
</feature>
<comment type="caution">
    <text evidence="2">The sequence shown here is derived from an EMBL/GenBank/DDBJ whole genome shotgun (WGS) entry which is preliminary data.</text>
</comment>
<dbReference type="OrthoDB" id="3259498at2759"/>
<feature type="compositionally biased region" description="Acidic residues" evidence="1">
    <location>
        <begin position="364"/>
        <end position="373"/>
    </location>
</feature>
<feature type="compositionally biased region" description="Basic and acidic residues" evidence="1">
    <location>
        <begin position="251"/>
        <end position="263"/>
    </location>
</feature>
<feature type="compositionally biased region" description="Polar residues" evidence="1">
    <location>
        <begin position="70"/>
        <end position="82"/>
    </location>
</feature>
<feature type="region of interest" description="Disordered" evidence="1">
    <location>
        <begin position="364"/>
        <end position="408"/>
    </location>
</feature>
<dbReference type="Proteomes" id="UP000812966">
    <property type="component" value="Unassembled WGS sequence"/>
</dbReference>
<organism evidence="2 3">
    <name type="scientific">Filobasidium floriforme</name>
    <dbReference type="NCBI Taxonomy" id="5210"/>
    <lineage>
        <taxon>Eukaryota</taxon>
        <taxon>Fungi</taxon>
        <taxon>Dikarya</taxon>
        <taxon>Basidiomycota</taxon>
        <taxon>Agaricomycotina</taxon>
        <taxon>Tremellomycetes</taxon>
        <taxon>Filobasidiales</taxon>
        <taxon>Filobasidiaceae</taxon>
        <taxon>Filobasidium</taxon>
    </lineage>
</organism>
<feature type="compositionally biased region" description="Basic residues" evidence="1">
    <location>
        <begin position="687"/>
        <end position="699"/>
    </location>
</feature>
<feature type="compositionally biased region" description="Polar residues" evidence="1">
    <location>
        <begin position="1"/>
        <end position="19"/>
    </location>
</feature>
<dbReference type="AlphaFoldDB" id="A0A8K0JQE4"/>
<feature type="region of interest" description="Disordered" evidence="1">
    <location>
        <begin position="598"/>
        <end position="624"/>
    </location>
</feature>
<feature type="region of interest" description="Disordered" evidence="1">
    <location>
        <begin position="1"/>
        <end position="338"/>
    </location>
</feature>
<feature type="compositionally biased region" description="Acidic residues" evidence="1">
    <location>
        <begin position="104"/>
        <end position="125"/>
    </location>
</feature>
<feature type="compositionally biased region" description="Basic residues" evidence="1">
    <location>
        <begin position="448"/>
        <end position="460"/>
    </location>
</feature>
<feature type="compositionally biased region" description="Basic residues" evidence="1">
    <location>
        <begin position="264"/>
        <end position="293"/>
    </location>
</feature>
<accession>A0A8K0JQE4</accession>
<feature type="region of interest" description="Disordered" evidence="1">
    <location>
        <begin position="865"/>
        <end position="905"/>
    </location>
</feature>
<dbReference type="EMBL" id="JABELV010000026">
    <property type="protein sequence ID" value="KAG7562768.1"/>
    <property type="molecule type" value="Genomic_DNA"/>
</dbReference>